<evidence type="ECO:0000313" key="3">
    <source>
        <dbReference type="Proteomes" id="UP000799538"/>
    </source>
</evidence>
<evidence type="ECO:0000313" key="2">
    <source>
        <dbReference type="EMBL" id="KAF2218319.1"/>
    </source>
</evidence>
<keyword evidence="3" id="KW-1185">Reference proteome</keyword>
<evidence type="ECO:0000256" key="1">
    <source>
        <dbReference type="SAM" id="MobiDB-lite"/>
    </source>
</evidence>
<feature type="region of interest" description="Disordered" evidence="1">
    <location>
        <begin position="33"/>
        <end position="85"/>
    </location>
</feature>
<organism evidence="2 3">
    <name type="scientific">Elsinoe ampelina</name>
    <dbReference type="NCBI Taxonomy" id="302913"/>
    <lineage>
        <taxon>Eukaryota</taxon>
        <taxon>Fungi</taxon>
        <taxon>Dikarya</taxon>
        <taxon>Ascomycota</taxon>
        <taxon>Pezizomycotina</taxon>
        <taxon>Dothideomycetes</taxon>
        <taxon>Dothideomycetidae</taxon>
        <taxon>Myriangiales</taxon>
        <taxon>Elsinoaceae</taxon>
        <taxon>Elsinoe</taxon>
    </lineage>
</organism>
<dbReference type="EMBL" id="ML992555">
    <property type="protein sequence ID" value="KAF2218319.1"/>
    <property type="molecule type" value="Genomic_DNA"/>
</dbReference>
<gene>
    <name evidence="2" type="ORF">BDZ85DRAFT_270606</name>
</gene>
<protein>
    <submittedName>
        <fullName evidence="2">Uncharacterized protein</fullName>
    </submittedName>
</protein>
<accession>A0A6A6FY50</accession>
<sequence length="105" mass="11738">MPCSHQKEQEHGGRVNLTAKPCALTRPHGLGQITFPAIGSGDETTCSEAPRTERGQPGRRVAYSKAASGRDARGKSTENSARQRCLRKPTWRVRVCRLQRHRFLE</sequence>
<dbReference type="Proteomes" id="UP000799538">
    <property type="component" value="Unassembled WGS sequence"/>
</dbReference>
<reference evidence="3" key="1">
    <citation type="journal article" date="2020" name="Stud. Mycol.">
        <title>101 Dothideomycetes genomes: A test case for predicting lifestyles and emergence of pathogens.</title>
        <authorList>
            <person name="Haridas S."/>
            <person name="Albert R."/>
            <person name="Binder M."/>
            <person name="Bloem J."/>
            <person name="LaButti K."/>
            <person name="Salamov A."/>
            <person name="Andreopoulos B."/>
            <person name="Baker S."/>
            <person name="Barry K."/>
            <person name="Bills G."/>
            <person name="Bluhm B."/>
            <person name="Cannon C."/>
            <person name="Castanera R."/>
            <person name="Culley D."/>
            <person name="Daum C."/>
            <person name="Ezra D."/>
            <person name="Gonzalez J."/>
            <person name="Henrissat B."/>
            <person name="Kuo A."/>
            <person name="Liang C."/>
            <person name="Lipzen A."/>
            <person name="Lutzoni F."/>
            <person name="Magnuson J."/>
            <person name="Mondo S."/>
            <person name="Nolan M."/>
            <person name="Ohm R."/>
            <person name="Pangilinan J."/>
            <person name="Park H.-J."/>
            <person name="Ramirez L."/>
            <person name="Alfaro M."/>
            <person name="Sun H."/>
            <person name="Tritt A."/>
            <person name="Yoshinaga Y."/>
            <person name="Zwiers L.-H."/>
            <person name="Turgeon B."/>
            <person name="Goodwin S."/>
            <person name="Spatafora J."/>
            <person name="Crous P."/>
            <person name="Grigoriev I."/>
        </authorList>
    </citation>
    <scope>NUCLEOTIDE SEQUENCE [LARGE SCALE GENOMIC DNA]</scope>
    <source>
        <strain evidence="3">CECT 20119</strain>
    </source>
</reference>
<name>A0A6A6FY50_9PEZI</name>
<proteinExistence type="predicted"/>
<dbReference type="AlphaFoldDB" id="A0A6A6FY50"/>